<feature type="transmembrane region" description="Helical" evidence="3">
    <location>
        <begin position="382"/>
        <end position="400"/>
    </location>
</feature>
<dbReference type="SUPFAM" id="SSF103473">
    <property type="entry name" value="MFS general substrate transporter"/>
    <property type="match status" value="1"/>
</dbReference>
<protein>
    <submittedName>
        <fullName evidence="5">Major facilitator superfamily domain-containing protein 2A-B-like</fullName>
    </submittedName>
</protein>
<dbReference type="Proteomes" id="UP000694865">
    <property type="component" value="Unplaced"/>
</dbReference>
<gene>
    <name evidence="5" type="primary">LOC102803231</name>
</gene>
<feature type="transmembrane region" description="Helical" evidence="3">
    <location>
        <begin position="318"/>
        <end position="340"/>
    </location>
</feature>
<feature type="transmembrane region" description="Helical" evidence="3">
    <location>
        <begin position="185"/>
        <end position="205"/>
    </location>
</feature>
<feature type="compositionally biased region" description="Basic and acidic residues" evidence="2">
    <location>
        <begin position="524"/>
        <end position="535"/>
    </location>
</feature>
<organism evidence="4 5">
    <name type="scientific">Saccoglossus kowalevskii</name>
    <name type="common">Acorn worm</name>
    <dbReference type="NCBI Taxonomy" id="10224"/>
    <lineage>
        <taxon>Eukaryota</taxon>
        <taxon>Metazoa</taxon>
        <taxon>Hemichordata</taxon>
        <taxon>Enteropneusta</taxon>
        <taxon>Harrimaniidae</taxon>
        <taxon>Saccoglossus</taxon>
    </lineage>
</organism>
<dbReference type="RefSeq" id="XP_006820220.1">
    <property type="nucleotide sequence ID" value="XM_006820157.1"/>
</dbReference>
<feature type="transmembrane region" description="Helical" evidence="3">
    <location>
        <begin position="48"/>
        <end position="70"/>
    </location>
</feature>
<keyword evidence="3" id="KW-0472">Membrane</keyword>
<dbReference type="Gene3D" id="1.20.1250.20">
    <property type="entry name" value="MFS general substrate transporter like domains"/>
    <property type="match status" value="1"/>
</dbReference>
<feature type="transmembrane region" description="Helical" evidence="3">
    <location>
        <begin position="352"/>
        <end position="370"/>
    </location>
</feature>
<feature type="transmembrane region" description="Helical" evidence="3">
    <location>
        <begin position="491"/>
        <end position="510"/>
    </location>
</feature>
<feature type="transmembrane region" description="Helical" evidence="3">
    <location>
        <begin position="117"/>
        <end position="136"/>
    </location>
</feature>
<dbReference type="InterPro" id="IPR039672">
    <property type="entry name" value="MFS_2"/>
</dbReference>
<dbReference type="GeneID" id="102803231"/>
<evidence type="ECO:0000256" key="1">
    <source>
        <dbReference type="ARBA" id="ARBA00008335"/>
    </source>
</evidence>
<dbReference type="PANTHER" id="PTHR11328">
    <property type="entry name" value="MAJOR FACILITATOR SUPERFAMILY DOMAIN-CONTAINING PROTEIN"/>
    <property type="match status" value="1"/>
</dbReference>
<feature type="region of interest" description="Disordered" evidence="2">
    <location>
        <begin position="524"/>
        <end position="557"/>
    </location>
</feature>
<comment type="similarity">
    <text evidence="1">Belongs to the major facilitator superfamily.</text>
</comment>
<evidence type="ECO:0000256" key="2">
    <source>
        <dbReference type="SAM" id="MobiDB-lite"/>
    </source>
</evidence>
<proteinExistence type="inferred from homology"/>
<reference evidence="5" key="1">
    <citation type="submission" date="2025-08" db="UniProtKB">
        <authorList>
            <consortium name="RefSeq"/>
        </authorList>
    </citation>
    <scope>IDENTIFICATION</scope>
    <source>
        <tissue evidence="5">Testes</tissue>
    </source>
</reference>
<dbReference type="InterPro" id="IPR036259">
    <property type="entry name" value="MFS_trans_sf"/>
</dbReference>
<dbReference type="Pfam" id="PF13347">
    <property type="entry name" value="MFS_2"/>
    <property type="match status" value="1"/>
</dbReference>
<feature type="transmembrane region" description="Helical" evidence="3">
    <location>
        <begin position="148"/>
        <end position="173"/>
    </location>
</feature>
<keyword evidence="3" id="KW-1133">Transmembrane helix</keyword>
<evidence type="ECO:0000313" key="4">
    <source>
        <dbReference type="Proteomes" id="UP000694865"/>
    </source>
</evidence>
<evidence type="ECO:0000313" key="5">
    <source>
        <dbReference type="RefSeq" id="XP_006820220.1"/>
    </source>
</evidence>
<keyword evidence="3" id="KW-0812">Transmembrane</keyword>
<keyword evidence="4" id="KW-1185">Reference proteome</keyword>
<accession>A0ABM0MJM9</accession>
<dbReference type="PANTHER" id="PTHR11328:SF24">
    <property type="entry name" value="MAJOR FACILITATOR SUPERFAMILY (MFS) PROFILE DOMAIN-CONTAINING PROTEIN"/>
    <property type="match status" value="1"/>
</dbReference>
<evidence type="ECO:0000256" key="3">
    <source>
        <dbReference type="SAM" id="Phobius"/>
    </source>
</evidence>
<feature type="transmembrane region" description="Helical" evidence="3">
    <location>
        <begin position="447"/>
        <end position="471"/>
    </location>
</feature>
<feature type="transmembrane region" description="Helical" evidence="3">
    <location>
        <begin position="406"/>
        <end position="426"/>
    </location>
</feature>
<feature type="transmembrane region" description="Helical" evidence="3">
    <location>
        <begin position="264"/>
        <end position="286"/>
    </location>
</feature>
<name>A0ABM0MJM9_SACKO</name>
<feature type="transmembrane region" description="Helical" evidence="3">
    <location>
        <begin position="82"/>
        <end position="105"/>
    </location>
</feature>
<sequence length="582" mass="64940">MTTVYSDDEFFNACEDKRNDIAVKTEPLIETVVTTTTTTERLSRRSKLCYAIGGIPFLMCNNVISFYISIFLLEVAGIRPGYASVVVLFKSVWDAITDPTVGILIDKLDSRFGKIKPWLVVSTPFAMLSYFLLWYVPDISDVAKLVYYVLIMCCMQTCLTCYHLPFAAMTMYLSNNQADRDSATAYRMTFEVFGALLGVVIQAQFLTFGMKQGGRKNPCANLDMTLPDNFTSIMDHGNSTFNHTEFDLSTSMPEQSKEKDPMKLAYVLAALTADLVFLVCCIVLTLGTKEKKDDALDRSKSEGSFLSGLKTVLSHGPFIKLLLCFMCALLALMIIQGNMALYLRYSLHVKNFQFIPLIVPVSACCSIPIWQKVAGKFGKKTTLAIALVCELPMYSLLSVLPGKQYLIFPVYIILGCLGGVMILLPWSMIPDVIDDFTIKTGMRKEGIFYSFYVFFTKFAVGMALGMSTLALEFTGYKSGACVQPRAVGVTLRVLVSAPSSVLLVLSLFCLRQYPITEQTREETRSQLQKLREKNRSTQSQDPKLKVEKIPGGESDVNENGYSFFLFRQSYYSSSSAEGLSNL</sequence>